<organism evidence="2 3">
    <name type="scientific">Roseovarius pacificus</name>
    <dbReference type="NCBI Taxonomy" id="337701"/>
    <lineage>
        <taxon>Bacteria</taxon>
        <taxon>Pseudomonadati</taxon>
        <taxon>Pseudomonadota</taxon>
        <taxon>Alphaproteobacteria</taxon>
        <taxon>Rhodobacterales</taxon>
        <taxon>Roseobacteraceae</taxon>
        <taxon>Roseovarius</taxon>
    </lineage>
</organism>
<dbReference type="STRING" id="337701.SAMN05444398_102189"/>
<feature type="compositionally biased region" description="Low complexity" evidence="1">
    <location>
        <begin position="1"/>
        <end position="13"/>
    </location>
</feature>
<gene>
    <name evidence="2" type="ORF">SAMN05444398_102189</name>
</gene>
<accession>A0A1M7A683</accession>
<name>A0A1M7A683_9RHOB</name>
<sequence length="82" mass="8749">MAGRSVPSPAGSSRGPGRGGQVQGLYETYEVYAGFVRNPGLSGEAAYRMDANAGVRRRTRRQHADGFGGWSLTSQNGVYILN</sequence>
<protein>
    <submittedName>
        <fullName evidence="2">Uncharacterized protein</fullName>
    </submittedName>
</protein>
<keyword evidence="3" id="KW-1185">Reference proteome</keyword>
<feature type="region of interest" description="Disordered" evidence="1">
    <location>
        <begin position="1"/>
        <end position="22"/>
    </location>
</feature>
<evidence type="ECO:0000313" key="2">
    <source>
        <dbReference type="EMBL" id="SHL38143.1"/>
    </source>
</evidence>
<proteinExistence type="predicted"/>
<evidence type="ECO:0000256" key="1">
    <source>
        <dbReference type="SAM" id="MobiDB-lite"/>
    </source>
</evidence>
<evidence type="ECO:0000313" key="3">
    <source>
        <dbReference type="Proteomes" id="UP000183974"/>
    </source>
</evidence>
<reference evidence="2 3" key="1">
    <citation type="submission" date="2016-11" db="EMBL/GenBank/DDBJ databases">
        <authorList>
            <person name="Jaros S."/>
            <person name="Januszkiewicz K."/>
            <person name="Wedrychowicz H."/>
        </authorList>
    </citation>
    <scope>NUCLEOTIDE SEQUENCE [LARGE SCALE GENOMIC DNA]</scope>
    <source>
        <strain evidence="2 3">DSM 29589</strain>
    </source>
</reference>
<dbReference type="EMBL" id="FRBR01000002">
    <property type="protein sequence ID" value="SHL38143.1"/>
    <property type="molecule type" value="Genomic_DNA"/>
</dbReference>
<dbReference type="AlphaFoldDB" id="A0A1M7A683"/>
<dbReference type="Proteomes" id="UP000183974">
    <property type="component" value="Unassembled WGS sequence"/>
</dbReference>